<dbReference type="RefSeq" id="WP_270109620.1">
    <property type="nucleotide sequence ID" value="NZ_JAPZVP010000006.1"/>
</dbReference>
<feature type="region of interest" description="Disordered" evidence="1">
    <location>
        <begin position="93"/>
        <end position="122"/>
    </location>
</feature>
<evidence type="ECO:0000256" key="1">
    <source>
        <dbReference type="SAM" id="MobiDB-lite"/>
    </source>
</evidence>
<organism evidence="2 3">
    <name type="scientific">Glycomyces luteolus</name>
    <dbReference type="NCBI Taxonomy" id="2670330"/>
    <lineage>
        <taxon>Bacteria</taxon>
        <taxon>Bacillati</taxon>
        <taxon>Actinomycetota</taxon>
        <taxon>Actinomycetes</taxon>
        <taxon>Glycomycetales</taxon>
        <taxon>Glycomycetaceae</taxon>
        <taxon>Glycomyces</taxon>
    </lineage>
</organism>
<evidence type="ECO:0000313" key="2">
    <source>
        <dbReference type="EMBL" id="MDA1359743.1"/>
    </source>
</evidence>
<evidence type="ECO:0000313" key="3">
    <source>
        <dbReference type="Proteomes" id="UP001146067"/>
    </source>
</evidence>
<gene>
    <name evidence="2" type="ORF">O1R50_08925</name>
</gene>
<dbReference type="EMBL" id="JAPZVP010000006">
    <property type="protein sequence ID" value="MDA1359743.1"/>
    <property type="molecule type" value="Genomic_DNA"/>
</dbReference>
<dbReference type="Proteomes" id="UP001146067">
    <property type="component" value="Unassembled WGS sequence"/>
</dbReference>
<dbReference type="AlphaFoldDB" id="A0A9X3ST09"/>
<name>A0A9X3ST09_9ACTN</name>
<protein>
    <submittedName>
        <fullName evidence="2">Uncharacterized protein</fullName>
    </submittedName>
</protein>
<accession>A0A9X3ST09</accession>
<reference evidence="2" key="1">
    <citation type="submission" date="2022-12" db="EMBL/GenBank/DDBJ databases">
        <title>Gycomyces niveus sp.nov.,a novel actinomycete isolated from soil in Shouguan.</title>
        <authorList>
            <person name="Yang X."/>
        </authorList>
    </citation>
    <scope>NUCLEOTIDE SEQUENCE</scope>
    <source>
        <strain evidence="2">NEAU-A15</strain>
    </source>
</reference>
<comment type="caution">
    <text evidence="2">The sequence shown here is derived from an EMBL/GenBank/DDBJ whole genome shotgun (WGS) entry which is preliminary data.</text>
</comment>
<keyword evidence="3" id="KW-1185">Reference proteome</keyword>
<sequence>MTTPTPPGTPLGTISGYGYEFAATGEPDSMVLTRMSTHGQTHATGQLTWDAAQDAFAAEWNPEAFPRIEPDSLLAMHLLRSVRQLRAAVAHGEPLPGSSAVRLAQPLPSERVHSILDKGANQ</sequence>
<proteinExistence type="predicted"/>